<proteinExistence type="predicted"/>
<dbReference type="InterPro" id="IPR009057">
    <property type="entry name" value="Homeodomain-like_sf"/>
</dbReference>
<dbReference type="Proteomes" id="UP000179807">
    <property type="component" value="Unassembled WGS sequence"/>
</dbReference>
<dbReference type="InterPro" id="IPR001005">
    <property type="entry name" value="SANT/Myb"/>
</dbReference>
<dbReference type="GeneID" id="94848265"/>
<comment type="caution">
    <text evidence="4">The sequence shown here is derived from an EMBL/GenBank/DDBJ whole genome shotgun (WGS) entry which is preliminary data.</text>
</comment>
<sequence length="237" mass="27983">MIKMNSHVLSNSNNNASILFTQYPRNKPHHCSLRKKFSLEEDNMLRTLVENCGLNQWNIVAQYMKNRTARQCRDRYRNYLQPGFFNGQWSAQEDEMLYQKYQEFGPQWTLLSQLLKGRSANSIKNRWNYFVSRMNFDYSKIIQSENDEHLVDEETHSETDNEVSLSSPEEIDDKFTKDQSSTKNSDSTEQSDSTEHDGEFFDPYDQNGLFSLSNDGLDQIELYDQDQMLFPLENLFQ</sequence>
<feature type="compositionally biased region" description="Polar residues" evidence="1">
    <location>
        <begin position="178"/>
        <end position="191"/>
    </location>
</feature>
<keyword evidence="5" id="KW-1185">Reference proteome</keyword>
<evidence type="ECO:0000259" key="2">
    <source>
        <dbReference type="PROSITE" id="PS50090"/>
    </source>
</evidence>
<dbReference type="PANTHER" id="PTHR45614">
    <property type="entry name" value="MYB PROTEIN-RELATED"/>
    <property type="match status" value="1"/>
</dbReference>
<dbReference type="PROSITE" id="PS50090">
    <property type="entry name" value="MYB_LIKE"/>
    <property type="match status" value="2"/>
</dbReference>
<feature type="domain" description="Myb-like" evidence="2">
    <location>
        <begin position="34"/>
        <end position="80"/>
    </location>
</feature>
<dbReference type="InterPro" id="IPR017930">
    <property type="entry name" value="Myb_dom"/>
</dbReference>
<dbReference type="CDD" id="cd00167">
    <property type="entry name" value="SANT"/>
    <property type="match status" value="2"/>
</dbReference>
<dbReference type="PROSITE" id="PS51294">
    <property type="entry name" value="HTH_MYB"/>
    <property type="match status" value="2"/>
</dbReference>
<dbReference type="Gene3D" id="1.10.10.60">
    <property type="entry name" value="Homeodomain-like"/>
    <property type="match status" value="2"/>
</dbReference>
<feature type="region of interest" description="Disordered" evidence="1">
    <location>
        <begin position="151"/>
        <end position="207"/>
    </location>
</feature>
<evidence type="ECO:0000313" key="5">
    <source>
        <dbReference type="Proteomes" id="UP000179807"/>
    </source>
</evidence>
<dbReference type="VEuPathDB" id="TrichDB:TRFO_41050"/>
<dbReference type="GO" id="GO:0005634">
    <property type="term" value="C:nucleus"/>
    <property type="evidence" value="ECO:0007669"/>
    <property type="project" value="TreeGrafter"/>
</dbReference>
<dbReference type="OrthoDB" id="39591at2759"/>
<dbReference type="SUPFAM" id="SSF46689">
    <property type="entry name" value="Homeodomain-like"/>
    <property type="match status" value="1"/>
</dbReference>
<dbReference type="PANTHER" id="PTHR45614:SF253">
    <property type="entry name" value="CHROMOSOME UNDETERMINED SCAFFOLD_38, WHOLE GENOME SHOTGUN SEQUENCE"/>
    <property type="match status" value="1"/>
</dbReference>
<dbReference type="GO" id="GO:0000981">
    <property type="term" value="F:DNA-binding transcription factor activity, RNA polymerase II-specific"/>
    <property type="evidence" value="ECO:0007669"/>
    <property type="project" value="TreeGrafter"/>
</dbReference>
<dbReference type="GO" id="GO:0000978">
    <property type="term" value="F:RNA polymerase II cis-regulatory region sequence-specific DNA binding"/>
    <property type="evidence" value="ECO:0007669"/>
    <property type="project" value="TreeGrafter"/>
</dbReference>
<reference evidence="4" key="1">
    <citation type="submission" date="2016-10" db="EMBL/GenBank/DDBJ databases">
        <authorList>
            <person name="Benchimol M."/>
            <person name="Almeida L.G."/>
            <person name="Vasconcelos A.T."/>
            <person name="Perreira-Neves A."/>
            <person name="Rosa I.A."/>
            <person name="Tasca T."/>
            <person name="Bogo M.R."/>
            <person name="de Souza W."/>
        </authorList>
    </citation>
    <scope>NUCLEOTIDE SEQUENCE [LARGE SCALE GENOMIC DNA]</scope>
    <source>
        <strain evidence="4">K</strain>
    </source>
</reference>
<evidence type="ECO:0000259" key="3">
    <source>
        <dbReference type="PROSITE" id="PS51294"/>
    </source>
</evidence>
<dbReference type="InterPro" id="IPR050560">
    <property type="entry name" value="MYB_TF"/>
</dbReference>
<feature type="domain" description="HTH myb-type" evidence="3">
    <location>
        <begin position="34"/>
        <end position="84"/>
    </location>
</feature>
<gene>
    <name evidence="4" type="ORF">TRFO_41050</name>
</gene>
<dbReference type="Pfam" id="PF00249">
    <property type="entry name" value="Myb_DNA-binding"/>
    <property type="match status" value="2"/>
</dbReference>
<protein>
    <submittedName>
        <fullName evidence="4">Myb-like DNA-binding domain containing protein</fullName>
    </submittedName>
</protein>
<accession>A0A1J4L1T5</accession>
<feature type="domain" description="HTH myb-type" evidence="3">
    <location>
        <begin position="87"/>
        <end position="135"/>
    </location>
</feature>
<dbReference type="RefSeq" id="XP_068370514.1">
    <property type="nucleotide sequence ID" value="XM_068513561.1"/>
</dbReference>
<feature type="domain" description="Myb-like" evidence="2">
    <location>
        <begin position="81"/>
        <end position="131"/>
    </location>
</feature>
<dbReference type="EMBL" id="MLAK01000008">
    <property type="protein sequence ID" value="OHT17378.1"/>
    <property type="molecule type" value="Genomic_DNA"/>
</dbReference>
<dbReference type="AlphaFoldDB" id="A0A1J4L1T5"/>
<dbReference type="SMART" id="SM00717">
    <property type="entry name" value="SANT"/>
    <property type="match status" value="2"/>
</dbReference>
<name>A0A1J4L1T5_9EUKA</name>
<evidence type="ECO:0000313" key="4">
    <source>
        <dbReference type="EMBL" id="OHT17378.1"/>
    </source>
</evidence>
<evidence type="ECO:0000256" key="1">
    <source>
        <dbReference type="SAM" id="MobiDB-lite"/>
    </source>
</evidence>
<organism evidence="4 5">
    <name type="scientific">Tritrichomonas foetus</name>
    <dbReference type="NCBI Taxonomy" id="1144522"/>
    <lineage>
        <taxon>Eukaryota</taxon>
        <taxon>Metamonada</taxon>
        <taxon>Parabasalia</taxon>
        <taxon>Tritrichomonadida</taxon>
        <taxon>Tritrichomonadidae</taxon>
        <taxon>Tritrichomonas</taxon>
    </lineage>
</organism>